<dbReference type="GO" id="GO:0008270">
    <property type="term" value="F:zinc ion binding"/>
    <property type="evidence" value="ECO:0007669"/>
    <property type="project" value="InterPro"/>
</dbReference>
<dbReference type="InterPro" id="IPR011032">
    <property type="entry name" value="GroES-like_sf"/>
</dbReference>
<evidence type="ECO:0000256" key="1">
    <source>
        <dbReference type="ARBA" id="ARBA00001947"/>
    </source>
</evidence>
<dbReference type="PANTHER" id="PTHR43161:SF23">
    <property type="entry name" value="(R,R)-BUTANEDIOL DEHYDROGENASE-RELATED"/>
    <property type="match status" value="1"/>
</dbReference>
<keyword evidence="5" id="KW-0560">Oxidoreductase</keyword>
<keyword evidence="3 6" id="KW-0479">Metal-binding</keyword>
<evidence type="ECO:0000256" key="5">
    <source>
        <dbReference type="ARBA" id="ARBA00023002"/>
    </source>
</evidence>
<evidence type="ECO:0000256" key="4">
    <source>
        <dbReference type="ARBA" id="ARBA00022833"/>
    </source>
</evidence>
<dbReference type="InterPro" id="IPR013149">
    <property type="entry name" value="ADH-like_C"/>
</dbReference>
<evidence type="ECO:0000259" key="7">
    <source>
        <dbReference type="SMART" id="SM00829"/>
    </source>
</evidence>
<dbReference type="PANTHER" id="PTHR43161">
    <property type="entry name" value="SORBITOL DEHYDROGENASE"/>
    <property type="match status" value="1"/>
</dbReference>
<dbReference type="AlphaFoldDB" id="A0A9Q9UEK8"/>
<accession>A0A9Q9UEK8</accession>
<dbReference type="SUPFAM" id="SSF51735">
    <property type="entry name" value="NAD(P)-binding Rossmann-fold domains"/>
    <property type="match status" value="2"/>
</dbReference>
<dbReference type="CDD" id="cd08233">
    <property type="entry name" value="butanediol_DH_like"/>
    <property type="match status" value="1"/>
</dbReference>
<evidence type="ECO:0000313" key="9">
    <source>
        <dbReference type="Proteomes" id="UP000760494"/>
    </source>
</evidence>
<comment type="similarity">
    <text evidence="2 6">Belongs to the zinc-containing alcohol dehydrogenase family.</text>
</comment>
<protein>
    <recommendedName>
        <fullName evidence="7">Enoyl reductase (ER) domain-containing protein</fullName>
    </recommendedName>
</protein>
<dbReference type="InterPro" id="IPR020843">
    <property type="entry name" value="ER"/>
</dbReference>
<dbReference type="InterPro" id="IPR002347">
    <property type="entry name" value="SDR_fam"/>
</dbReference>
<evidence type="ECO:0000256" key="2">
    <source>
        <dbReference type="ARBA" id="ARBA00008072"/>
    </source>
</evidence>
<proteinExistence type="inferred from homology"/>
<dbReference type="EMBL" id="CABFJX010000392">
    <property type="protein sequence ID" value="VTT78364.1"/>
    <property type="molecule type" value="Genomic_DNA"/>
</dbReference>
<dbReference type="Pfam" id="PF08240">
    <property type="entry name" value="ADH_N"/>
    <property type="match status" value="1"/>
</dbReference>
<gene>
    <name evidence="8" type="ORF">C2S_11034</name>
</gene>
<dbReference type="Gene3D" id="3.40.50.720">
    <property type="entry name" value="NAD(P)-binding Rossmann-like Domain"/>
    <property type="match status" value="2"/>
</dbReference>
<keyword evidence="4 6" id="KW-0862">Zinc</keyword>
<name>A0A9Q9UEK8_FUSFU</name>
<comment type="caution">
    <text evidence="8">The sequence shown here is derived from an EMBL/GenBank/DDBJ whole genome shotgun (WGS) entry which is preliminary data.</text>
</comment>
<feature type="domain" description="Enoyl reductase (ER)" evidence="7">
    <location>
        <begin position="14"/>
        <end position="387"/>
    </location>
</feature>
<dbReference type="InterPro" id="IPR002328">
    <property type="entry name" value="ADH_Zn_CS"/>
</dbReference>
<dbReference type="SUPFAM" id="SSF50129">
    <property type="entry name" value="GroES-like"/>
    <property type="match status" value="1"/>
</dbReference>
<dbReference type="SMART" id="SM00829">
    <property type="entry name" value="PKS_ER"/>
    <property type="match status" value="1"/>
</dbReference>
<dbReference type="Proteomes" id="UP000760494">
    <property type="component" value="Unassembled WGS sequence"/>
</dbReference>
<dbReference type="Pfam" id="PF00106">
    <property type="entry name" value="adh_short"/>
    <property type="match status" value="1"/>
</dbReference>
<organism evidence="8 9">
    <name type="scientific">Fusarium fujikuroi</name>
    <name type="common">Bakanae and foot rot disease fungus</name>
    <name type="synonym">Gibberella fujikuroi</name>
    <dbReference type="NCBI Taxonomy" id="5127"/>
    <lineage>
        <taxon>Eukaryota</taxon>
        <taxon>Fungi</taxon>
        <taxon>Dikarya</taxon>
        <taxon>Ascomycota</taxon>
        <taxon>Pezizomycotina</taxon>
        <taxon>Sordariomycetes</taxon>
        <taxon>Hypocreomycetidae</taxon>
        <taxon>Hypocreales</taxon>
        <taxon>Nectriaceae</taxon>
        <taxon>Fusarium</taxon>
        <taxon>Fusarium fujikuroi species complex</taxon>
    </lineage>
</organism>
<dbReference type="GO" id="GO:0034079">
    <property type="term" value="P:butanediol biosynthetic process"/>
    <property type="evidence" value="ECO:0007669"/>
    <property type="project" value="TreeGrafter"/>
</dbReference>
<comment type="cofactor">
    <cofactor evidence="1 6">
        <name>Zn(2+)</name>
        <dbReference type="ChEBI" id="CHEBI:29105"/>
    </cofactor>
</comment>
<dbReference type="PROSITE" id="PS00059">
    <property type="entry name" value="ADH_ZINC"/>
    <property type="match status" value="1"/>
</dbReference>
<reference evidence="8" key="1">
    <citation type="submission" date="2019-05" db="EMBL/GenBank/DDBJ databases">
        <authorList>
            <person name="Piombo E."/>
        </authorList>
    </citation>
    <scope>NUCLEOTIDE SEQUENCE</scope>
    <source>
        <strain evidence="8">C2S</strain>
    </source>
</reference>
<dbReference type="InterPro" id="IPR013154">
    <property type="entry name" value="ADH-like_N"/>
</dbReference>
<sequence>MADTMQAVVFHGKGDIRIEEVNVPKPGPKEVQLKPAFVGICGTDLHEYLEGAYLIPTTPHPVTGKSAPVIIGHEYSGIVSDVGDEVDDLKPGDRVVVQPIIFDGTCNSCQRGLVNCCTNSGFIGLSGMVFRKKIHEDTTAHIVTGIGGGLATYTTVPRNSVFKIPDSIPLQVAGMISIPNSDDTQLTEQALVEPLAVAWNAVQQSDFKPGDTALILGAGPIGLAILQVLKSKGASQIIVTETADKRREFATKFGATTVLDPTQTNVGEECKKLCAAEGVQVVFDCAGMQSTLETALAASRPRAVIVNVAIWASEVTISPNYFMLNERTFKGSATYTSSVFQEVIDALARGDLKPEPMITSLINMEEIEEKGFKTLINYKDTQVKILVRVYLNSYVTTWVTSEVENEKLRLLGVAFDTAMTSSVDFLSMVIMVDPITLLHTVIEVKIMHSCQVHQQSTMTFTPQSLPDLSGQVYIVTGGNAGIGFNTVLELAAHKAKVYMGARSEAKANAAIVEIKGQHPQADISVLVMDMMNLKTVKAAADEKESRLHGLVNNAGIMATPYEESVDNYEAQFQTNYLSHWLLTYNLLPILTESARLTRPGTVRVVNVSSDGHLLFSPSAGIDFDDINQTKDRKRFGPQVCIQVPLTREFSIYLQSYLCHDLIKYVSGLGRNATGSWAWQVLVPVMRLLRLYSPLETAAYTSLFAIAGPDFHQDMSGEYLKPVGIIGKTSSTGQDPKLAEELWHWTEIEMRIKGFIN</sequence>
<dbReference type="Gene3D" id="3.90.180.10">
    <property type="entry name" value="Medium-chain alcohol dehydrogenases, catalytic domain"/>
    <property type="match status" value="1"/>
</dbReference>
<evidence type="ECO:0000256" key="6">
    <source>
        <dbReference type="RuleBase" id="RU361277"/>
    </source>
</evidence>
<evidence type="ECO:0000313" key="8">
    <source>
        <dbReference type="EMBL" id="VTT78364.1"/>
    </source>
</evidence>
<dbReference type="GO" id="GO:0000721">
    <property type="term" value="F:(R,R)-butanediol dehydrogenase activity"/>
    <property type="evidence" value="ECO:0007669"/>
    <property type="project" value="TreeGrafter"/>
</dbReference>
<evidence type="ECO:0000256" key="3">
    <source>
        <dbReference type="ARBA" id="ARBA00022723"/>
    </source>
</evidence>
<dbReference type="Pfam" id="PF00107">
    <property type="entry name" value="ADH_zinc_N"/>
    <property type="match status" value="1"/>
</dbReference>
<dbReference type="GO" id="GO:0005737">
    <property type="term" value="C:cytoplasm"/>
    <property type="evidence" value="ECO:0007669"/>
    <property type="project" value="TreeGrafter"/>
</dbReference>
<dbReference type="InterPro" id="IPR036291">
    <property type="entry name" value="NAD(P)-bd_dom_sf"/>
</dbReference>